<dbReference type="GeneID" id="19200747"/>
<keyword evidence="2" id="KW-1185">Reference proteome</keyword>
<proteinExistence type="predicted"/>
<evidence type="ECO:0000313" key="1">
    <source>
        <dbReference type="EMBL" id="EIW85733.1"/>
    </source>
</evidence>
<dbReference type="RefSeq" id="XP_007765130.1">
    <property type="nucleotide sequence ID" value="XM_007766940.1"/>
</dbReference>
<dbReference type="EMBL" id="JH711574">
    <property type="protein sequence ID" value="EIW85733.1"/>
    <property type="molecule type" value="Genomic_DNA"/>
</dbReference>
<reference evidence="2" key="1">
    <citation type="journal article" date="2012" name="Science">
        <title>The Paleozoic origin of enzymatic lignin decomposition reconstructed from 31 fungal genomes.</title>
        <authorList>
            <person name="Floudas D."/>
            <person name="Binder M."/>
            <person name="Riley R."/>
            <person name="Barry K."/>
            <person name="Blanchette R.A."/>
            <person name="Henrissat B."/>
            <person name="Martinez A.T."/>
            <person name="Otillar R."/>
            <person name="Spatafora J.W."/>
            <person name="Yadav J.S."/>
            <person name="Aerts A."/>
            <person name="Benoit I."/>
            <person name="Boyd A."/>
            <person name="Carlson A."/>
            <person name="Copeland A."/>
            <person name="Coutinho P.M."/>
            <person name="de Vries R.P."/>
            <person name="Ferreira P."/>
            <person name="Findley K."/>
            <person name="Foster B."/>
            <person name="Gaskell J."/>
            <person name="Glotzer D."/>
            <person name="Gorecki P."/>
            <person name="Heitman J."/>
            <person name="Hesse C."/>
            <person name="Hori C."/>
            <person name="Igarashi K."/>
            <person name="Jurgens J.A."/>
            <person name="Kallen N."/>
            <person name="Kersten P."/>
            <person name="Kohler A."/>
            <person name="Kuees U."/>
            <person name="Kumar T.K.A."/>
            <person name="Kuo A."/>
            <person name="LaButti K."/>
            <person name="Larrondo L.F."/>
            <person name="Lindquist E."/>
            <person name="Ling A."/>
            <person name="Lombard V."/>
            <person name="Lucas S."/>
            <person name="Lundell T."/>
            <person name="Martin R."/>
            <person name="McLaughlin D.J."/>
            <person name="Morgenstern I."/>
            <person name="Morin E."/>
            <person name="Murat C."/>
            <person name="Nagy L.G."/>
            <person name="Nolan M."/>
            <person name="Ohm R.A."/>
            <person name="Patyshakuliyeva A."/>
            <person name="Rokas A."/>
            <person name="Ruiz-Duenas F.J."/>
            <person name="Sabat G."/>
            <person name="Salamov A."/>
            <person name="Samejima M."/>
            <person name="Schmutz J."/>
            <person name="Slot J.C."/>
            <person name="St John F."/>
            <person name="Stenlid J."/>
            <person name="Sun H."/>
            <person name="Sun S."/>
            <person name="Syed K."/>
            <person name="Tsang A."/>
            <person name="Wiebenga A."/>
            <person name="Young D."/>
            <person name="Pisabarro A."/>
            <person name="Eastwood D.C."/>
            <person name="Martin F."/>
            <person name="Cullen D."/>
            <person name="Grigoriev I.V."/>
            <person name="Hibbett D.S."/>
        </authorList>
    </citation>
    <scope>NUCLEOTIDE SEQUENCE [LARGE SCALE GENOMIC DNA]</scope>
    <source>
        <strain evidence="2">RWD-64-598 SS2</strain>
    </source>
</reference>
<name>A0A5M3N2Y6_CONPW</name>
<comment type="caution">
    <text evidence="1">The sequence shown here is derived from an EMBL/GenBank/DDBJ whole genome shotgun (WGS) entry which is preliminary data.</text>
</comment>
<protein>
    <submittedName>
        <fullName evidence="1">Uncharacterized protein</fullName>
    </submittedName>
</protein>
<evidence type="ECO:0000313" key="2">
    <source>
        <dbReference type="Proteomes" id="UP000053558"/>
    </source>
</evidence>
<sequence>MQCRQNKALVQNDGGSEAANDFARLVELNKPVFMVALYYALGLKAQPNAFKRSGAIIQFMSEPSRLSYPLQRRYKVSKGYTAGLDVIIKAVPARLANLDDFKLSTRDGDRVGIILLICEDNIQLLKLQLPSTKELRDAARSIAMPLRSDWALWLDKAISENFQANIKLPNSIGGN</sequence>
<accession>A0A5M3N2Y6</accession>
<dbReference type="KEGG" id="cput:CONPUDRAFT_135344"/>
<organism evidence="1 2">
    <name type="scientific">Coniophora puteana (strain RWD-64-598)</name>
    <name type="common">Brown rot fungus</name>
    <dbReference type="NCBI Taxonomy" id="741705"/>
    <lineage>
        <taxon>Eukaryota</taxon>
        <taxon>Fungi</taxon>
        <taxon>Dikarya</taxon>
        <taxon>Basidiomycota</taxon>
        <taxon>Agaricomycotina</taxon>
        <taxon>Agaricomycetes</taxon>
        <taxon>Agaricomycetidae</taxon>
        <taxon>Boletales</taxon>
        <taxon>Coniophorineae</taxon>
        <taxon>Coniophoraceae</taxon>
        <taxon>Coniophora</taxon>
    </lineage>
</organism>
<dbReference type="AlphaFoldDB" id="A0A5M3N2Y6"/>
<gene>
    <name evidence="1" type="ORF">CONPUDRAFT_135344</name>
</gene>
<dbReference type="Proteomes" id="UP000053558">
    <property type="component" value="Unassembled WGS sequence"/>
</dbReference>